<protein>
    <recommendedName>
        <fullName evidence="8">Bifunctional 4-hydroxy-2-oxoglutarate aldolase/2-dehydro-3-deoxy-phosphogluconate aldolase</fullName>
    </recommendedName>
</protein>
<dbReference type="AlphaFoldDB" id="A0A3N4NRU5"/>
<reference evidence="6 7" key="1">
    <citation type="submission" date="2018-11" db="EMBL/GenBank/DDBJ databases">
        <title>Aureibaculum marinum gen. nov., sp. nov., a member of the family Flavobacteriaceae isolated from the Bohai Sea.</title>
        <authorList>
            <person name="Ji X."/>
        </authorList>
    </citation>
    <scope>NUCLEOTIDE SEQUENCE [LARGE SCALE GENOMIC DNA]</scope>
    <source>
        <strain evidence="6 7">BH-SD17</strain>
    </source>
</reference>
<comment type="caution">
    <text evidence="6">The sequence shown here is derived from an EMBL/GenBank/DDBJ whole genome shotgun (WGS) entry which is preliminary data.</text>
</comment>
<keyword evidence="7" id="KW-1185">Reference proteome</keyword>
<comment type="subunit">
    <text evidence="3">Homotrimer.</text>
</comment>
<evidence type="ECO:0000256" key="5">
    <source>
        <dbReference type="ARBA" id="ARBA00023277"/>
    </source>
</evidence>
<dbReference type="SUPFAM" id="SSF51569">
    <property type="entry name" value="Aldolase"/>
    <property type="match status" value="1"/>
</dbReference>
<comment type="pathway">
    <text evidence="1">Carbohydrate acid metabolism.</text>
</comment>
<evidence type="ECO:0000256" key="3">
    <source>
        <dbReference type="ARBA" id="ARBA00011233"/>
    </source>
</evidence>
<dbReference type="Proteomes" id="UP000270856">
    <property type="component" value="Unassembled WGS sequence"/>
</dbReference>
<evidence type="ECO:0000256" key="1">
    <source>
        <dbReference type="ARBA" id="ARBA00004761"/>
    </source>
</evidence>
<comment type="similarity">
    <text evidence="2">Belongs to the KHG/KDPG aldolase family.</text>
</comment>
<evidence type="ECO:0008006" key="8">
    <source>
        <dbReference type="Google" id="ProtNLM"/>
    </source>
</evidence>
<evidence type="ECO:0000256" key="4">
    <source>
        <dbReference type="ARBA" id="ARBA00023239"/>
    </source>
</evidence>
<dbReference type="PANTHER" id="PTHR30246">
    <property type="entry name" value="2-KETO-3-DEOXY-6-PHOSPHOGLUCONATE ALDOLASE"/>
    <property type="match status" value="1"/>
</dbReference>
<evidence type="ECO:0000313" key="6">
    <source>
        <dbReference type="EMBL" id="RPD99112.1"/>
    </source>
</evidence>
<proteinExistence type="inferred from homology"/>
<dbReference type="CDD" id="cd00452">
    <property type="entry name" value="KDPG_aldolase"/>
    <property type="match status" value="1"/>
</dbReference>
<keyword evidence="4" id="KW-0456">Lyase</keyword>
<dbReference type="GO" id="GO:0016829">
    <property type="term" value="F:lyase activity"/>
    <property type="evidence" value="ECO:0007669"/>
    <property type="project" value="UniProtKB-KW"/>
</dbReference>
<dbReference type="Pfam" id="PF01081">
    <property type="entry name" value="Aldolase"/>
    <property type="match status" value="1"/>
</dbReference>
<dbReference type="OrthoDB" id="9802667at2"/>
<name>A0A3N4NRU5_9FLAO</name>
<dbReference type="PANTHER" id="PTHR30246:SF1">
    <property type="entry name" value="2-DEHYDRO-3-DEOXY-6-PHOSPHOGALACTONATE ALDOLASE-RELATED"/>
    <property type="match status" value="1"/>
</dbReference>
<gene>
    <name evidence="6" type="ORF">EGM88_04485</name>
</gene>
<dbReference type="Gene3D" id="3.20.20.70">
    <property type="entry name" value="Aldolase class I"/>
    <property type="match status" value="1"/>
</dbReference>
<sequence>MPIFPGAFSPTEIHNAWKWGAKMVKVFPSANMAPSYLKNVSALLDFIDLMPTGGVSLENILEFRKAGAKAFGMGGLLFDSELIKNKDWEGLGQHFNKFQQLL</sequence>
<keyword evidence="5" id="KW-0119">Carbohydrate metabolism</keyword>
<accession>A0A3N4NRU5</accession>
<dbReference type="InterPro" id="IPR013785">
    <property type="entry name" value="Aldolase_TIM"/>
</dbReference>
<evidence type="ECO:0000256" key="2">
    <source>
        <dbReference type="ARBA" id="ARBA00006906"/>
    </source>
</evidence>
<dbReference type="EMBL" id="RPFJ01000005">
    <property type="protein sequence ID" value="RPD99112.1"/>
    <property type="molecule type" value="Genomic_DNA"/>
</dbReference>
<organism evidence="6 7">
    <name type="scientific">Aureibaculum marinum</name>
    <dbReference type="NCBI Taxonomy" id="2487930"/>
    <lineage>
        <taxon>Bacteria</taxon>
        <taxon>Pseudomonadati</taxon>
        <taxon>Bacteroidota</taxon>
        <taxon>Flavobacteriia</taxon>
        <taxon>Flavobacteriales</taxon>
        <taxon>Flavobacteriaceae</taxon>
        <taxon>Aureibaculum</taxon>
    </lineage>
</organism>
<evidence type="ECO:0000313" key="7">
    <source>
        <dbReference type="Proteomes" id="UP000270856"/>
    </source>
</evidence>
<dbReference type="InterPro" id="IPR000887">
    <property type="entry name" value="Aldlse_KDPG_KHG"/>
</dbReference>